<keyword evidence="3" id="KW-1185">Reference proteome</keyword>
<sequence>MDPTLAAGLISGIGSAAGGGPSSAQSSMSSTLNHSFGDNWAVNFSGTQTTAQTSGIPGSSDSGGMGSLGASLMSPMNIALIGGALVLVVVLAKKFKK</sequence>
<organism evidence="2 3">
    <name type="scientific">Silvimonas terrae</name>
    <dbReference type="NCBI Taxonomy" id="300266"/>
    <lineage>
        <taxon>Bacteria</taxon>
        <taxon>Pseudomonadati</taxon>
        <taxon>Pseudomonadota</taxon>
        <taxon>Betaproteobacteria</taxon>
        <taxon>Neisseriales</taxon>
        <taxon>Chitinibacteraceae</taxon>
        <taxon>Silvimonas</taxon>
    </lineage>
</organism>
<evidence type="ECO:0000313" key="2">
    <source>
        <dbReference type="EMBL" id="MBB5190701.1"/>
    </source>
</evidence>
<gene>
    <name evidence="2" type="ORF">HNQ50_001423</name>
</gene>
<comment type="caution">
    <text evidence="2">The sequence shown here is derived from an EMBL/GenBank/DDBJ whole genome shotgun (WGS) entry which is preliminary data.</text>
</comment>
<dbReference type="RefSeq" id="WP_184098944.1">
    <property type="nucleotide sequence ID" value="NZ_JACHHN010000002.1"/>
</dbReference>
<dbReference type="Proteomes" id="UP000543030">
    <property type="component" value="Unassembled WGS sequence"/>
</dbReference>
<evidence type="ECO:0000313" key="3">
    <source>
        <dbReference type="Proteomes" id="UP000543030"/>
    </source>
</evidence>
<keyword evidence="1" id="KW-0812">Transmembrane</keyword>
<feature type="transmembrane region" description="Helical" evidence="1">
    <location>
        <begin position="72"/>
        <end position="92"/>
    </location>
</feature>
<proteinExistence type="predicted"/>
<keyword evidence="1" id="KW-1133">Transmembrane helix</keyword>
<accession>A0A840REL8</accession>
<reference evidence="2 3" key="1">
    <citation type="submission" date="2020-08" db="EMBL/GenBank/DDBJ databases">
        <title>Genomic Encyclopedia of Type Strains, Phase IV (KMG-IV): sequencing the most valuable type-strain genomes for metagenomic binning, comparative biology and taxonomic classification.</title>
        <authorList>
            <person name="Goeker M."/>
        </authorList>
    </citation>
    <scope>NUCLEOTIDE SEQUENCE [LARGE SCALE GENOMIC DNA]</scope>
    <source>
        <strain evidence="2 3">DSM 18233</strain>
    </source>
</reference>
<protein>
    <submittedName>
        <fullName evidence="2">Uncharacterized protein</fullName>
    </submittedName>
</protein>
<evidence type="ECO:0000256" key="1">
    <source>
        <dbReference type="SAM" id="Phobius"/>
    </source>
</evidence>
<dbReference type="AlphaFoldDB" id="A0A840REL8"/>
<keyword evidence="1" id="KW-0472">Membrane</keyword>
<dbReference type="EMBL" id="JACHHN010000002">
    <property type="protein sequence ID" value="MBB5190701.1"/>
    <property type="molecule type" value="Genomic_DNA"/>
</dbReference>
<name>A0A840REL8_9NEIS</name>